<proteinExistence type="predicted"/>
<sequence length="470" mass="54231">MSYKEKAVSRVLERVLISEADKDRKERARNDFAFFCQTYLPHIFRKPFASFQLEIISFLENPQMKRVVVAAPREHGKTSLIYLGYVLWSILYGKHKFIVCIGASEQRAKEQLEDIRLELENNTAILQDFGEVIKRATVERIDTVHTTVISRGAGQKLRGLVKRGERPDLVILDDIESEEHANSKSLRDKLKKWFYRVVMGLSQNAKIFVIGTILHYDSLLNELITRGQELGWFAKKYKAITDEGKPLHPHLWTLEALEKKKQEIGSYAFASEYMNEPLSDEDRIFRQEWIKYYEEKLDLSKLDIVAGVDPSTGKEKGDYTAIAVLGRDRETGHLYSLFIYNKRATPSELIDTLISIQLTFKPSLIVFEEVAFQEVYRKLIQEIASKRGVSLPIRGVKPHTNKVLRAQKLVPFFEGGLIYFAKGQEEAIKQLLEFPFSAHDDIVDALVYAVMALEEKATAFPYKFLKLRWL</sequence>
<evidence type="ECO:0000259" key="2">
    <source>
        <dbReference type="Pfam" id="PF17289"/>
    </source>
</evidence>
<dbReference type="InterPro" id="IPR006517">
    <property type="entry name" value="Phage_terminase_lsu-like_C"/>
</dbReference>
<dbReference type="AlphaFoldDB" id="D3DHN9"/>
<dbReference type="KEGG" id="hth:HTH_0882"/>
<accession>D3DHN9</accession>
<name>D3DHN9_HYDTT</name>
<evidence type="ECO:0000256" key="1">
    <source>
        <dbReference type="ARBA" id="ARBA00022612"/>
    </source>
</evidence>
<dbReference type="eggNOG" id="COG5362">
    <property type="taxonomic scope" value="Bacteria"/>
</dbReference>
<dbReference type="Proteomes" id="UP000002574">
    <property type="component" value="Chromosome"/>
</dbReference>
<dbReference type="PATRIC" id="fig|608538.5.peg.902"/>
<dbReference type="KEGG" id="hte:Hydth_0882"/>
<dbReference type="Gene3D" id="3.40.50.300">
    <property type="entry name" value="P-loop containing nucleotide triphosphate hydrolases"/>
    <property type="match status" value="1"/>
</dbReference>
<keyword evidence="1" id="KW-1188">Viral release from host cell</keyword>
<evidence type="ECO:0000313" key="4">
    <source>
        <dbReference type="Proteomes" id="UP000002574"/>
    </source>
</evidence>
<gene>
    <name evidence="3" type="ordered locus">HTH_0882</name>
</gene>
<evidence type="ECO:0000313" key="3">
    <source>
        <dbReference type="EMBL" id="BAI69341.1"/>
    </source>
</evidence>
<dbReference type="NCBIfam" id="TIGR01630">
    <property type="entry name" value="psiM2_ORF9"/>
    <property type="match status" value="1"/>
</dbReference>
<dbReference type="InterPro" id="IPR035421">
    <property type="entry name" value="Terminase_6C"/>
</dbReference>
<dbReference type="STRING" id="608538.HTH_0882"/>
<dbReference type="EMBL" id="AP011112">
    <property type="protein sequence ID" value="BAI69341.1"/>
    <property type="molecule type" value="Genomic_DNA"/>
</dbReference>
<keyword evidence="4" id="KW-1185">Reference proteome</keyword>
<organism evidence="3 4">
    <name type="scientific">Hydrogenobacter thermophilus (strain DSM 6534 / IAM 12695 / TK-6)</name>
    <dbReference type="NCBI Taxonomy" id="608538"/>
    <lineage>
        <taxon>Bacteria</taxon>
        <taxon>Pseudomonadati</taxon>
        <taxon>Aquificota</taxon>
        <taxon>Aquificia</taxon>
        <taxon>Aquificales</taxon>
        <taxon>Aquificaceae</taxon>
        <taxon>Hydrogenobacter</taxon>
    </lineage>
</organism>
<dbReference type="Gene3D" id="3.30.420.240">
    <property type="match status" value="1"/>
</dbReference>
<reference evidence="3 4" key="1">
    <citation type="journal article" date="2010" name="J. Bacteriol.">
        <title>Complete genome sequence of the thermophilic, obligately chemolithoautotrophic hydrogen-oxidizing bacterium Hydrogenobacter thermophilus TK-6.</title>
        <authorList>
            <person name="Arai H."/>
            <person name="Kanbe H."/>
            <person name="Ishii M."/>
            <person name="Igarashi Y."/>
        </authorList>
    </citation>
    <scope>NUCLEOTIDE SEQUENCE [LARGE SCALE GENOMIC DNA]</scope>
    <source>
        <strain evidence="4">DSM 6534 / IAM 12695 / TK-6 [Tokyo]</strain>
    </source>
</reference>
<dbReference type="InterPro" id="IPR027417">
    <property type="entry name" value="P-loop_NTPase"/>
</dbReference>
<protein>
    <submittedName>
        <fullName evidence="3">Phage uncharacterized protein</fullName>
    </submittedName>
</protein>
<feature type="domain" description="Terminase large subunit gp17-like C-terminal" evidence="2">
    <location>
        <begin position="307"/>
        <end position="452"/>
    </location>
</feature>
<dbReference type="OrthoDB" id="378710at2"/>
<dbReference type="Pfam" id="PF17289">
    <property type="entry name" value="Terminase_6C"/>
    <property type="match status" value="1"/>
</dbReference>
<dbReference type="RefSeq" id="WP_012963521.1">
    <property type="nucleotide sequence ID" value="NC_013799.1"/>
</dbReference>